<sequence length="623" mass="65054">MPSSIRPGDVLADRYRLVDLLTESGGGRFWRAHDRVLERHVALHVIPEDDERAGALLDAARRSATVHDRRLLRVLDADQADGLCYVVNEWGSGDSLDIMLASGPLGPRRAAWLVSEVAGAVAAGHEVGVSHGRLIPENVIVDNTGGVRLIGFAVDAAMHGLPAGRVSTDVADLGGLLYCALTGRWPGVSSSALPDAPLEQGRVLRPRQVRAGIPRPLDTLCDEVVNPYSGPAGARLRELHDVASAQGIADYLGAFVGDPAGLVEAEAAAGHRDRTEVIALPPLPDPPARDEDPAPEAPPEPEPEPEPQPVEPSTELPTQAGLPIFDDESDDVSWLDRPGEPAPPPPPFEEPPERPLFAPSPSGGEPVRTPRPGSRPAAEPIHLAPTPPPAPSARGGFWPWDTGTGALPATEDPADDVPGRSWLRLAGVIAAAVLLLVAVVVAYNLGRGRTPLGALPDDDTTPSRTPSSSPSSSPLGSPITGVTATDFDPQGDPPEENPDLAPLAVDGDRTTAWRTLTYEQNLGPGGIKTGVGLVLDLGASHAVSAVDLSLLGSPTDVSLYLTDTAPTKVAGLTPVATTSMTGERDRVELTAPASGRYLTVWLTSLPQVPGGFQGQVAEVVVRG</sequence>
<dbReference type="Gene3D" id="2.60.120.260">
    <property type="entry name" value="Galactose-binding domain-like"/>
    <property type="match status" value="1"/>
</dbReference>
<comment type="caution">
    <text evidence="4">The sequence shown here is derived from an EMBL/GenBank/DDBJ whole genome shotgun (WGS) entry which is preliminary data.</text>
</comment>
<proteinExistence type="predicted"/>
<feature type="transmembrane region" description="Helical" evidence="2">
    <location>
        <begin position="422"/>
        <end position="445"/>
    </location>
</feature>
<name>A0ABP8XEP0_9ACTN</name>
<protein>
    <recommendedName>
        <fullName evidence="3">Protein kinase domain-containing protein</fullName>
    </recommendedName>
</protein>
<dbReference type="SUPFAM" id="SSF56112">
    <property type="entry name" value="Protein kinase-like (PK-like)"/>
    <property type="match status" value="1"/>
</dbReference>
<dbReference type="Proteomes" id="UP001499974">
    <property type="component" value="Unassembled WGS sequence"/>
</dbReference>
<evidence type="ECO:0000313" key="5">
    <source>
        <dbReference type="Proteomes" id="UP001499974"/>
    </source>
</evidence>
<feature type="region of interest" description="Disordered" evidence="1">
    <location>
        <begin position="268"/>
        <end position="413"/>
    </location>
</feature>
<evidence type="ECO:0000259" key="3">
    <source>
        <dbReference type="SMART" id="SM00220"/>
    </source>
</evidence>
<dbReference type="InterPro" id="IPR011009">
    <property type="entry name" value="Kinase-like_dom_sf"/>
</dbReference>
<dbReference type="EMBL" id="BAABKM010000002">
    <property type="protein sequence ID" value="GAA4705279.1"/>
    <property type="molecule type" value="Genomic_DNA"/>
</dbReference>
<dbReference type="CDD" id="cd13973">
    <property type="entry name" value="PK_MviN-like"/>
    <property type="match status" value="1"/>
</dbReference>
<dbReference type="SMART" id="SM00220">
    <property type="entry name" value="S_TKc"/>
    <property type="match status" value="1"/>
</dbReference>
<feature type="compositionally biased region" description="Pro residues" evidence="1">
    <location>
        <begin position="340"/>
        <end position="349"/>
    </location>
</feature>
<dbReference type="Gene3D" id="3.30.200.20">
    <property type="entry name" value="Phosphorylase Kinase, domain 1"/>
    <property type="match status" value="1"/>
</dbReference>
<organism evidence="4 5">
    <name type="scientific">Nocardioides conyzicola</name>
    <dbReference type="NCBI Taxonomy" id="1651781"/>
    <lineage>
        <taxon>Bacteria</taxon>
        <taxon>Bacillati</taxon>
        <taxon>Actinomycetota</taxon>
        <taxon>Actinomycetes</taxon>
        <taxon>Propionibacteriales</taxon>
        <taxon>Nocardioidaceae</taxon>
        <taxon>Nocardioides</taxon>
    </lineage>
</organism>
<keyword evidence="5" id="KW-1185">Reference proteome</keyword>
<evidence type="ECO:0000256" key="1">
    <source>
        <dbReference type="SAM" id="MobiDB-lite"/>
    </source>
</evidence>
<keyword evidence="2" id="KW-1133">Transmembrane helix</keyword>
<feature type="compositionally biased region" description="Low complexity" evidence="1">
    <location>
        <begin position="462"/>
        <end position="478"/>
    </location>
</feature>
<dbReference type="InterPro" id="IPR000719">
    <property type="entry name" value="Prot_kinase_dom"/>
</dbReference>
<gene>
    <name evidence="4" type="ORF">GCM10023349_23820</name>
</gene>
<dbReference type="Gene3D" id="1.10.510.10">
    <property type="entry name" value="Transferase(Phosphotransferase) domain 1"/>
    <property type="match status" value="1"/>
</dbReference>
<accession>A0ABP8XEP0</accession>
<evidence type="ECO:0000256" key="2">
    <source>
        <dbReference type="SAM" id="Phobius"/>
    </source>
</evidence>
<feature type="domain" description="Protein kinase" evidence="3">
    <location>
        <begin position="15"/>
        <end position="401"/>
    </location>
</feature>
<keyword evidence="2" id="KW-0472">Membrane</keyword>
<reference evidence="5" key="1">
    <citation type="journal article" date="2019" name="Int. J. Syst. Evol. Microbiol.">
        <title>The Global Catalogue of Microorganisms (GCM) 10K type strain sequencing project: providing services to taxonomists for standard genome sequencing and annotation.</title>
        <authorList>
            <consortium name="The Broad Institute Genomics Platform"/>
            <consortium name="The Broad Institute Genome Sequencing Center for Infectious Disease"/>
            <person name="Wu L."/>
            <person name="Ma J."/>
        </authorList>
    </citation>
    <scope>NUCLEOTIDE SEQUENCE [LARGE SCALE GENOMIC DNA]</scope>
    <source>
        <strain evidence="5">JCM 18531</strain>
    </source>
</reference>
<feature type="region of interest" description="Disordered" evidence="1">
    <location>
        <begin position="448"/>
        <end position="506"/>
    </location>
</feature>
<keyword evidence="2" id="KW-0812">Transmembrane</keyword>
<evidence type="ECO:0000313" key="4">
    <source>
        <dbReference type="EMBL" id="GAA4705279.1"/>
    </source>
</evidence>
<dbReference type="RefSeq" id="WP_345521484.1">
    <property type="nucleotide sequence ID" value="NZ_BAABKM010000002.1"/>
</dbReference>